<keyword evidence="1" id="KW-0812">Transmembrane</keyword>
<keyword evidence="1" id="KW-1133">Transmembrane helix</keyword>
<organism evidence="2 3">
    <name type="scientific">Pengzhenrongella sicca</name>
    <dbReference type="NCBI Taxonomy" id="2819238"/>
    <lineage>
        <taxon>Bacteria</taxon>
        <taxon>Bacillati</taxon>
        <taxon>Actinomycetota</taxon>
        <taxon>Actinomycetes</taxon>
        <taxon>Micrococcales</taxon>
        <taxon>Pengzhenrongella</taxon>
    </lineage>
</organism>
<evidence type="ECO:0000313" key="2">
    <source>
        <dbReference type="EMBL" id="QTE27780.1"/>
    </source>
</evidence>
<name>A0A8A4Z7B1_9MICO</name>
<dbReference type="Proteomes" id="UP000663937">
    <property type="component" value="Chromosome"/>
</dbReference>
<feature type="transmembrane region" description="Helical" evidence="1">
    <location>
        <begin position="54"/>
        <end position="75"/>
    </location>
</feature>
<gene>
    <name evidence="2" type="ORF">J4E96_10060</name>
</gene>
<reference evidence="2" key="1">
    <citation type="submission" date="2021-03" db="EMBL/GenBank/DDBJ databases">
        <title>Pengzhenrongella sicca gen. nov., sp. nov., a new member of suborder Micrococcineae isolated from High-Arctic tundra soil.</title>
        <authorList>
            <person name="Peng F."/>
        </authorList>
    </citation>
    <scope>NUCLEOTIDE SEQUENCE</scope>
    <source>
        <strain evidence="2">LRZ-2</strain>
    </source>
</reference>
<sequence>MSTLQIFAPSAARRRSPLGSVGAARRWVRETPAPRWEGTTGDKATFVGYVGASMVGWTFLGLAASAAFGQLLGLAG</sequence>
<keyword evidence="1" id="KW-0472">Membrane</keyword>
<evidence type="ECO:0000256" key="1">
    <source>
        <dbReference type="SAM" id="Phobius"/>
    </source>
</evidence>
<keyword evidence="3" id="KW-1185">Reference proteome</keyword>
<dbReference type="AlphaFoldDB" id="A0A8A4Z7B1"/>
<proteinExistence type="predicted"/>
<dbReference type="KEGG" id="psic:J4E96_10060"/>
<protein>
    <submittedName>
        <fullName evidence="2">Uncharacterized protein</fullName>
    </submittedName>
</protein>
<accession>A0A8A4Z7B1</accession>
<evidence type="ECO:0000313" key="3">
    <source>
        <dbReference type="Proteomes" id="UP000663937"/>
    </source>
</evidence>
<dbReference type="EMBL" id="CP071868">
    <property type="protein sequence ID" value="QTE27780.1"/>
    <property type="molecule type" value="Genomic_DNA"/>
</dbReference>
<dbReference type="RefSeq" id="WP_227421988.1">
    <property type="nucleotide sequence ID" value="NZ_CP071868.1"/>
</dbReference>